<dbReference type="STRING" id="5364.A0A5C3MKD2"/>
<organism evidence="2 3">
    <name type="scientific">Heliocybe sulcata</name>
    <dbReference type="NCBI Taxonomy" id="5364"/>
    <lineage>
        <taxon>Eukaryota</taxon>
        <taxon>Fungi</taxon>
        <taxon>Dikarya</taxon>
        <taxon>Basidiomycota</taxon>
        <taxon>Agaricomycotina</taxon>
        <taxon>Agaricomycetes</taxon>
        <taxon>Gloeophyllales</taxon>
        <taxon>Gloeophyllaceae</taxon>
        <taxon>Heliocybe</taxon>
    </lineage>
</organism>
<protein>
    <submittedName>
        <fullName evidence="2">Uncharacterized protein</fullName>
    </submittedName>
</protein>
<name>A0A5C3MKD2_9AGAM</name>
<dbReference type="Gene3D" id="3.80.10.10">
    <property type="entry name" value="Ribonuclease Inhibitor"/>
    <property type="match status" value="1"/>
</dbReference>
<accession>A0A5C3MKD2</accession>
<dbReference type="OrthoDB" id="2269034at2759"/>
<gene>
    <name evidence="2" type="ORF">OE88DRAFT_1668781</name>
</gene>
<dbReference type="Proteomes" id="UP000305948">
    <property type="component" value="Unassembled WGS sequence"/>
</dbReference>
<evidence type="ECO:0000313" key="2">
    <source>
        <dbReference type="EMBL" id="TFK45720.1"/>
    </source>
</evidence>
<sequence>MSDLLAEGALHQDDHGHKHQMNSEFDMDSEREEANTRSPMEEYRVAYPVAAINQLPVEILSAIMVIVVDESFGAYHGPMIIPVRVFTPLVLSQVCRLWRQCAHATPQLWCSVLIHDLPDLRKKGELVCPNLRVQTAFLETCVARARALPLELILGIHKFSDDVDASLDVWRSSMGRCRSLDITCPETIWDELFSSPIELPLLEKLELSIFQDITQTPLSLNSLAMPKLKHLEIALEGISDTPDGIDWSRLSTLSIHSATFNRRLGSVLDQCPALRQLELELEVIDIDQMCNITLPFLEDFYCYIHDYDRNGVAKLVFPSFVLPRLQKLTVYAPDTYPLTKSLALMLRRSDCMLETLDIHNRCAIDNGDHFYELLMSCPALSSLTVTSAYGTDDTFASIDESLFCLIRSVDGYPAPKLDCLLLGLEVDETYVCFPSDSAVSEILNARRLHDLTTPLRDADVVIHGVDGVSRMGWFVRDGGEILRKGADDDTLQEDIDRVWRGLAP</sequence>
<feature type="region of interest" description="Disordered" evidence="1">
    <location>
        <begin position="12"/>
        <end position="35"/>
    </location>
</feature>
<reference evidence="2 3" key="1">
    <citation type="journal article" date="2019" name="Nat. Ecol. Evol.">
        <title>Megaphylogeny resolves global patterns of mushroom evolution.</title>
        <authorList>
            <person name="Varga T."/>
            <person name="Krizsan K."/>
            <person name="Foldi C."/>
            <person name="Dima B."/>
            <person name="Sanchez-Garcia M."/>
            <person name="Sanchez-Ramirez S."/>
            <person name="Szollosi G.J."/>
            <person name="Szarkandi J.G."/>
            <person name="Papp V."/>
            <person name="Albert L."/>
            <person name="Andreopoulos W."/>
            <person name="Angelini C."/>
            <person name="Antonin V."/>
            <person name="Barry K.W."/>
            <person name="Bougher N.L."/>
            <person name="Buchanan P."/>
            <person name="Buyck B."/>
            <person name="Bense V."/>
            <person name="Catcheside P."/>
            <person name="Chovatia M."/>
            <person name="Cooper J."/>
            <person name="Damon W."/>
            <person name="Desjardin D."/>
            <person name="Finy P."/>
            <person name="Geml J."/>
            <person name="Haridas S."/>
            <person name="Hughes K."/>
            <person name="Justo A."/>
            <person name="Karasinski D."/>
            <person name="Kautmanova I."/>
            <person name="Kiss B."/>
            <person name="Kocsube S."/>
            <person name="Kotiranta H."/>
            <person name="LaButti K.M."/>
            <person name="Lechner B.E."/>
            <person name="Liimatainen K."/>
            <person name="Lipzen A."/>
            <person name="Lukacs Z."/>
            <person name="Mihaltcheva S."/>
            <person name="Morgado L.N."/>
            <person name="Niskanen T."/>
            <person name="Noordeloos M.E."/>
            <person name="Ohm R.A."/>
            <person name="Ortiz-Santana B."/>
            <person name="Ovrebo C."/>
            <person name="Racz N."/>
            <person name="Riley R."/>
            <person name="Savchenko A."/>
            <person name="Shiryaev A."/>
            <person name="Soop K."/>
            <person name="Spirin V."/>
            <person name="Szebenyi C."/>
            <person name="Tomsovsky M."/>
            <person name="Tulloss R.E."/>
            <person name="Uehling J."/>
            <person name="Grigoriev I.V."/>
            <person name="Vagvolgyi C."/>
            <person name="Papp T."/>
            <person name="Martin F.M."/>
            <person name="Miettinen O."/>
            <person name="Hibbett D.S."/>
            <person name="Nagy L.G."/>
        </authorList>
    </citation>
    <scope>NUCLEOTIDE SEQUENCE [LARGE SCALE GENOMIC DNA]</scope>
    <source>
        <strain evidence="2 3">OMC1185</strain>
    </source>
</reference>
<evidence type="ECO:0000313" key="3">
    <source>
        <dbReference type="Proteomes" id="UP000305948"/>
    </source>
</evidence>
<dbReference type="InterPro" id="IPR032675">
    <property type="entry name" value="LRR_dom_sf"/>
</dbReference>
<evidence type="ECO:0000256" key="1">
    <source>
        <dbReference type="SAM" id="MobiDB-lite"/>
    </source>
</evidence>
<proteinExistence type="predicted"/>
<keyword evidence="3" id="KW-1185">Reference proteome</keyword>
<dbReference type="PANTHER" id="PTHR38926:SF5">
    <property type="entry name" value="F-BOX AND LEUCINE-RICH REPEAT PROTEIN 6"/>
    <property type="match status" value="1"/>
</dbReference>
<dbReference type="PANTHER" id="PTHR38926">
    <property type="entry name" value="F-BOX DOMAIN CONTAINING PROTEIN, EXPRESSED"/>
    <property type="match status" value="1"/>
</dbReference>
<dbReference type="EMBL" id="ML213537">
    <property type="protein sequence ID" value="TFK45720.1"/>
    <property type="molecule type" value="Genomic_DNA"/>
</dbReference>
<dbReference type="SUPFAM" id="SSF52047">
    <property type="entry name" value="RNI-like"/>
    <property type="match status" value="1"/>
</dbReference>
<dbReference type="AlphaFoldDB" id="A0A5C3MKD2"/>